<feature type="domain" description="Peptidase S8/S53" evidence="4">
    <location>
        <begin position="2"/>
        <end position="284"/>
    </location>
</feature>
<dbReference type="Pfam" id="PF17766">
    <property type="entry name" value="fn3_6"/>
    <property type="match status" value="1"/>
</dbReference>
<evidence type="ECO:0008006" key="8">
    <source>
        <dbReference type="Google" id="ProtNLM"/>
    </source>
</evidence>
<dbReference type="GO" id="GO:0006508">
    <property type="term" value="P:proteolysis"/>
    <property type="evidence" value="ECO:0007669"/>
    <property type="project" value="UniProtKB-KW"/>
</dbReference>
<sequence>MAIIDGGVHVGHSCFKDERGESRVITIAGADTGFSVRKENEIYSDHGIRCASAAVGKVTELKCLKGVSNVPSYTVKGAGSYIGCLISYDVHSVDRREEEHRLDKTLSIVLQQLEERKIHIISISMNAWNKKTAAALLYARDLVFENGLKAVKHGALICNSAGNNGKLGLSTVTGGLAPWVLSVGSIQTHGKPVTRIVLDDEDGTECDPDICAPGDEILCAEGEKGEYGACSGTSIANACVAGMLAYIKAIHQDWTSMRLKSAVMTTASYDHLVFNDPTDALGYGAGIIDVAKAMDPGLVFDVTNVDCDRYMRNIEKNIPRPGMDFNIPSFSIILDKEKRSYTFKRRLTNIMNYSCTFRGYFKPYGIFPSSIKVEPKPDQLEFQPGAQKGFELKVKAKTGGKAIIDKVAFGRLIWEEVGADCSHKVECTVVLLSPDFRKNREVRMNNFEELLESEATMRSRSLKLNYFIYS</sequence>
<keyword evidence="3" id="KW-0645">Protease</keyword>
<feature type="domain" description="Subtilisin-like protease fibronectin type-III" evidence="5">
    <location>
        <begin position="324"/>
        <end position="430"/>
    </location>
</feature>
<feature type="active site" description="Charge relay system" evidence="3">
    <location>
        <position position="234"/>
    </location>
</feature>
<protein>
    <recommendedName>
        <fullName evidence="8">Peptidase S8/S53 domain-containing protein</fullName>
    </recommendedName>
</protein>
<feature type="active site" description="Charge relay system" evidence="3">
    <location>
        <position position="46"/>
    </location>
</feature>
<dbReference type="SUPFAM" id="SSF52743">
    <property type="entry name" value="Subtilisin-like"/>
    <property type="match status" value="1"/>
</dbReference>
<gene>
    <name evidence="6" type="ORF">CCACVL1_07365</name>
</gene>
<dbReference type="Proteomes" id="UP000188268">
    <property type="component" value="Unassembled WGS sequence"/>
</dbReference>
<evidence type="ECO:0000313" key="7">
    <source>
        <dbReference type="Proteomes" id="UP000188268"/>
    </source>
</evidence>
<proteinExistence type="inferred from homology"/>
<dbReference type="PANTHER" id="PTHR10795">
    <property type="entry name" value="PROPROTEIN CONVERTASE SUBTILISIN/KEXIN"/>
    <property type="match status" value="1"/>
</dbReference>
<dbReference type="PROSITE" id="PS51892">
    <property type="entry name" value="SUBTILASE"/>
    <property type="match status" value="1"/>
</dbReference>
<name>A0A1R3J6F6_COCAP</name>
<keyword evidence="3" id="KW-0720">Serine protease</keyword>
<dbReference type="InterPro" id="IPR036852">
    <property type="entry name" value="Peptidase_S8/S53_dom_sf"/>
</dbReference>
<feature type="active site" description="Charge relay system" evidence="3">
    <location>
        <position position="5"/>
    </location>
</feature>
<dbReference type="OrthoDB" id="1002679at2759"/>
<evidence type="ECO:0000256" key="1">
    <source>
        <dbReference type="ARBA" id="ARBA00011073"/>
    </source>
</evidence>
<evidence type="ECO:0000259" key="5">
    <source>
        <dbReference type="Pfam" id="PF17766"/>
    </source>
</evidence>
<evidence type="ECO:0000256" key="2">
    <source>
        <dbReference type="ARBA" id="ARBA00022729"/>
    </source>
</evidence>
<dbReference type="InterPro" id="IPR045051">
    <property type="entry name" value="SBT"/>
</dbReference>
<keyword evidence="7" id="KW-1185">Reference proteome</keyword>
<dbReference type="Pfam" id="PF00082">
    <property type="entry name" value="Peptidase_S8"/>
    <property type="match status" value="1"/>
</dbReference>
<dbReference type="STRING" id="210143.A0A1R3J6F6"/>
<evidence type="ECO:0000313" key="6">
    <source>
        <dbReference type="EMBL" id="OMO90402.1"/>
    </source>
</evidence>
<evidence type="ECO:0000256" key="3">
    <source>
        <dbReference type="PROSITE-ProRule" id="PRU01240"/>
    </source>
</evidence>
<dbReference type="AlphaFoldDB" id="A0A1R3J6F6"/>
<keyword evidence="2" id="KW-0732">Signal</keyword>
<comment type="similarity">
    <text evidence="1 3">Belongs to the peptidase S8 family.</text>
</comment>
<dbReference type="Gramene" id="OMO90402">
    <property type="protein sequence ID" value="OMO90402"/>
    <property type="gene ID" value="CCACVL1_07365"/>
</dbReference>
<keyword evidence="3" id="KW-0378">Hydrolase</keyword>
<comment type="caution">
    <text evidence="6">The sequence shown here is derived from an EMBL/GenBank/DDBJ whole genome shotgun (WGS) entry which is preliminary data.</text>
</comment>
<accession>A0A1R3J6F6</accession>
<dbReference type="EMBL" id="AWWV01008458">
    <property type="protein sequence ID" value="OMO90402.1"/>
    <property type="molecule type" value="Genomic_DNA"/>
</dbReference>
<evidence type="ECO:0000259" key="4">
    <source>
        <dbReference type="Pfam" id="PF00082"/>
    </source>
</evidence>
<dbReference type="InterPro" id="IPR000209">
    <property type="entry name" value="Peptidase_S8/S53_dom"/>
</dbReference>
<reference evidence="6 7" key="1">
    <citation type="submission" date="2013-09" db="EMBL/GenBank/DDBJ databases">
        <title>Corchorus capsularis genome sequencing.</title>
        <authorList>
            <person name="Alam M."/>
            <person name="Haque M.S."/>
            <person name="Islam M.S."/>
            <person name="Emdad E.M."/>
            <person name="Islam M.M."/>
            <person name="Ahmed B."/>
            <person name="Halim A."/>
            <person name="Hossen Q.M.M."/>
            <person name="Hossain M.Z."/>
            <person name="Ahmed R."/>
            <person name="Khan M.M."/>
            <person name="Islam R."/>
            <person name="Rashid M.M."/>
            <person name="Khan S.A."/>
            <person name="Rahman M.S."/>
            <person name="Alam M."/>
        </authorList>
    </citation>
    <scope>NUCLEOTIDE SEQUENCE [LARGE SCALE GENOMIC DNA]</scope>
    <source>
        <strain evidence="7">cv. CVL-1</strain>
        <tissue evidence="6">Whole seedling</tissue>
    </source>
</reference>
<dbReference type="GO" id="GO:0004252">
    <property type="term" value="F:serine-type endopeptidase activity"/>
    <property type="evidence" value="ECO:0007669"/>
    <property type="project" value="UniProtKB-UniRule"/>
</dbReference>
<dbReference type="Gene3D" id="2.60.40.2310">
    <property type="match status" value="1"/>
</dbReference>
<dbReference type="Gene3D" id="3.40.50.200">
    <property type="entry name" value="Peptidase S8/S53 domain"/>
    <property type="match status" value="1"/>
</dbReference>
<organism evidence="6 7">
    <name type="scientific">Corchorus capsularis</name>
    <name type="common">Jute</name>
    <dbReference type="NCBI Taxonomy" id="210143"/>
    <lineage>
        <taxon>Eukaryota</taxon>
        <taxon>Viridiplantae</taxon>
        <taxon>Streptophyta</taxon>
        <taxon>Embryophyta</taxon>
        <taxon>Tracheophyta</taxon>
        <taxon>Spermatophyta</taxon>
        <taxon>Magnoliopsida</taxon>
        <taxon>eudicotyledons</taxon>
        <taxon>Gunneridae</taxon>
        <taxon>Pentapetalae</taxon>
        <taxon>rosids</taxon>
        <taxon>malvids</taxon>
        <taxon>Malvales</taxon>
        <taxon>Malvaceae</taxon>
        <taxon>Grewioideae</taxon>
        <taxon>Apeibeae</taxon>
        <taxon>Corchorus</taxon>
    </lineage>
</organism>
<dbReference type="InterPro" id="IPR041469">
    <property type="entry name" value="Subtilisin-like_FN3"/>
</dbReference>